<evidence type="ECO:0000313" key="10">
    <source>
        <dbReference type="EMBL" id="NGW68448.1"/>
    </source>
</evidence>
<reference evidence="26 27" key="5">
    <citation type="journal article" date="2020" name="J. Antimicrob. Chemother.">
        <title>Detection of heterogeneous vancomycin intermediate resistance in MRSA isolates from Latin America.</title>
        <authorList>
            <person name="Castro B.E."/>
            <person name="Berrio M."/>
            <person name="Vargas M.L."/>
            <person name="Carvajal L.P."/>
            <person name="Millan L.V."/>
            <person name="Rios R."/>
            <person name="Hernandez A.K."/>
            <person name="Rincon S."/>
            <person name="Cubides P."/>
            <person name="Forero E."/>
            <person name="Dinh A."/>
            <person name="Seas C."/>
            <person name="Munita J.M."/>
            <person name="Arias C.A."/>
            <person name="Reyes J."/>
            <person name="Diaz L."/>
        </authorList>
    </citation>
    <scope>NUCLEOTIDE SEQUENCE [LARGE SCALE GENOMIC DNA]</scope>
    <source>
        <strain evidence="11 26">UE1097</strain>
        <strain evidence="12 27">UP89</strain>
    </source>
</reference>
<evidence type="ECO:0000313" key="26">
    <source>
        <dbReference type="Proteomes" id="UP000547874"/>
    </source>
</evidence>
<organism evidence="2 28">
    <name type="scientific">Staphylococcus aureus</name>
    <dbReference type="NCBI Taxonomy" id="1280"/>
    <lineage>
        <taxon>Bacteria</taxon>
        <taxon>Bacillati</taxon>
        <taxon>Bacillota</taxon>
        <taxon>Bacilli</taxon>
        <taxon>Bacillales</taxon>
        <taxon>Staphylococcaceae</taxon>
        <taxon>Staphylococcus</taxon>
    </lineage>
</organism>
<evidence type="ECO:0000313" key="5">
    <source>
        <dbReference type="EMBL" id="MVK34815.1"/>
    </source>
</evidence>
<dbReference type="EMBL" id="JAAFLG010000007">
    <property type="protein sequence ID" value="NDP55968.1"/>
    <property type="molecule type" value="Genomic_DNA"/>
</dbReference>
<dbReference type="Proteomes" id="UP001200271">
    <property type="component" value="Unassembled WGS sequence"/>
</dbReference>
<evidence type="ECO:0000313" key="4">
    <source>
        <dbReference type="EMBL" id="MVI55410.1"/>
    </source>
</evidence>
<dbReference type="Proteomes" id="UP000473113">
    <property type="component" value="Unassembled WGS sequence"/>
</dbReference>
<evidence type="ECO:0000313" key="8">
    <source>
        <dbReference type="EMBL" id="NDP55968.1"/>
    </source>
</evidence>
<dbReference type="EMBL" id="WPTS01000025">
    <property type="protein sequence ID" value="MVK34815.1"/>
    <property type="molecule type" value="Genomic_DNA"/>
</dbReference>
<dbReference type="Proteomes" id="UP000434412">
    <property type="component" value="Unassembled WGS sequence"/>
</dbReference>
<evidence type="ECO:0000313" key="2">
    <source>
        <dbReference type="EMBL" id="MCE3362701.1"/>
    </source>
</evidence>
<reference evidence="2" key="10">
    <citation type="journal article" date="2021" name="Front Med (Lausanne)">
        <title>The Prevalence and Determinants of Fusidic Acid Resistance Among Methicillin-Resistant Staphylococcus aureus Clinical Isolates in China.</title>
        <authorList>
            <person name="Zhao H."/>
            <person name="Wang X."/>
            <person name="Wang B."/>
            <person name="Xu Y."/>
            <person name="Rao L."/>
            <person name="Wan B."/>
            <person name="Guo Y."/>
            <person name="Wu X."/>
            <person name="Yu J."/>
            <person name="Chen L."/>
            <person name="Li M."/>
            <person name="Yu F."/>
        </authorList>
    </citation>
    <scope>NUCLEOTIDE SEQUENCE</scope>
    <source>
        <strain evidence="2">NC-4</strain>
    </source>
</reference>
<dbReference type="Proteomes" id="UP000471199">
    <property type="component" value="Unassembled WGS sequence"/>
</dbReference>
<evidence type="ECO:0000313" key="23">
    <source>
        <dbReference type="Proteomes" id="UP000478431"/>
    </source>
</evidence>
<dbReference type="Proteomes" id="UP000466646">
    <property type="component" value="Unassembled WGS sequence"/>
</dbReference>
<gene>
    <name evidence="1" type="ORF">CNH36_06200</name>
    <name evidence="14" type="ORF">DQU50_01865</name>
    <name evidence="9" type="ORF">G0Z31_09030</name>
    <name evidence="10" type="ORF">G6Y24_13370</name>
    <name evidence="3" type="ORF">GAY54_12595</name>
    <name evidence="4" type="ORF">GO793_06000</name>
    <name evidence="5" type="ORF">GO814_06645</name>
    <name evidence="6" type="ORF">GO941_02640</name>
    <name evidence="7" type="ORF">GO942_06965</name>
    <name evidence="11" type="ORF">GQX37_14575</name>
    <name evidence="12" type="ORF">GQX52_09845</name>
    <name evidence="8" type="ORF">GZ130_05095</name>
    <name evidence="13" type="ORF">HH313_001111</name>
    <name evidence="2" type="ORF">LB359_10170</name>
</gene>
<dbReference type="EMBL" id="JAIUEN010000079">
    <property type="protein sequence ID" value="MCE3362701.1"/>
    <property type="molecule type" value="Genomic_DNA"/>
</dbReference>
<dbReference type="EMBL" id="WPVZ01000182">
    <property type="protein sequence ID" value="MVL44393.1"/>
    <property type="molecule type" value="Genomic_DNA"/>
</dbReference>
<evidence type="ECO:0008006" key="29">
    <source>
        <dbReference type="Google" id="ProtNLM"/>
    </source>
</evidence>
<dbReference type="Proteomes" id="UP000217245">
    <property type="component" value="Chromosome"/>
</dbReference>
<evidence type="ECO:0000313" key="25">
    <source>
        <dbReference type="Proteomes" id="UP000502818"/>
    </source>
</evidence>
<dbReference type="EMBL" id="WPXC01000013">
    <property type="protein sequence ID" value="MVM10430.1"/>
    <property type="molecule type" value="Genomic_DNA"/>
</dbReference>
<sequence>MLIQERGLKMTELNNIINSLQSLFESESGYKISKNSGVPYQTVQDLRNGKTKLEDARFRTIIKLYSYYVSLKEH</sequence>
<evidence type="ECO:0000313" key="18">
    <source>
        <dbReference type="Proteomes" id="UP000451682"/>
    </source>
</evidence>
<evidence type="ECO:0000313" key="20">
    <source>
        <dbReference type="Proteomes" id="UP000466646"/>
    </source>
</evidence>
<reference evidence="2" key="11">
    <citation type="submission" date="2023-08" db="EMBL/GenBank/DDBJ databases">
        <authorList>
            <person name="Zhao H."/>
            <person name="Wang X."/>
        </authorList>
    </citation>
    <scope>NUCLEOTIDE SEQUENCE</scope>
    <source>
        <strain evidence="2">NC-4</strain>
    </source>
</reference>
<evidence type="ECO:0000313" key="3">
    <source>
        <dbReference type="EMBL" id="MUG53383.1"/>
    </source>
</evidence>
<evidence type="ECO:0000313" key="24">
    <source>
        <dbReference type="Proteomes" id="UP000478867"/>
    </source>
</evidence>
<dbReference type="Proteomes" id="UP000547874">
    <property type="component" value="Unassembled WGS sequence"/>
</dbReference>
<dbReference type="EMBL" id="JAALTR010000324">
    <property type="protein sequence ID" value="NGW68448.1"/>
    <property type="molecule type" value="Genomic_DNA"/>
</dbReference>
<evidence type="ECO:0000313" key="6">
    <source>
        <dbReference type="EMBL" id="MVL44393.1"/>
    </source>
</evidence>
<evidence type="ECO:0000313" key="11">
    <source>
        <dbReference type="EMBL" id="NUY13719.1"/>
    </source>
</evidence>
<evidence type="ECO:0000313" key="7">
    <source>
        <dbReference type="EMBL" id="MVM10430.1"/>
    </source>
</evidence>
<dbReference type="SMR" id="A0A2Y9TPG0"/>
<dbReference type="EMBL" id="JAANEC010000147">
    <property type="protein sequence ID" value="NUY13719.1"/>
    <property type="molecule type" value="Genomic_DNA"/>
</dbReference>
<evidence type="ECO:0000313" key="28">
    <source>
        <dbReference type="Proteomes" id="UP001200271"/>
    </source>
</evidence>
<evidence type="ECO:0000313" key="21">
    <source>
        <dbReference type="Proteomes" id="UP000471199"/>
    </source>
</evidence>
<evidence type="ECO:0000313" key="9">
    <source>
        <dbReference type="EMBL" id="NGK21640.1"/>
    </source>
</evidence>
<dbReference type="Proteomes" id="UP000451682">
    <property type="component" value="Unassembled WGS sequence"/>
</dbReference>
<accession>A0A2Y9TPG0</accession>
<evidence type="ECO:0000313" key="12">
    <source>
        <dbReference type="EMBL" id="NUY68931.1"/>
    </source>
</evidence>
<dbReference type="Proteomes" id="UP000478431">
    <property type="component" value="Unassembled WGS sequence"/>
</dbReference>
<dbReference type="Proteomes" id="UP000433366">
    <property type="component" value="Unassembled WGS sequence"/>
</dbReference>
<dbReference type="EMBL" id="WPRH01000383">
    <property type="protein sequence ID" value="MVI55410.1"/>
    <property type="molecule type" value="Genomic_DNA"/>
</dbReference>
<reference evidence="8 20" key="6">
    <citation type="submission" date="2020-01" db="EMBL/GenBank/DDBJ databases">
        <title>Analysis of Virulence and Antimicrobial Resistance Gene Carriage in Staphylococcus aureus Infections in Equids Using Whole Genome Sequencing.</title>
        <authorList>
            <person name="Little S.V."/>
            <person name="Hillhouse A.E."/>
            <person name="Cohen N.D."/>
            <person name="Lawhon S.D."/>
            <person name="Bryan L.K."/>
        </authorList>
    </citation>
    <scope>NUCLEOTIDE SEQUENCE [LARGE SCALE GENOMIC DNA]</scope>
    <source>
        <strain evidence="8 20">61-017</strain>
    </source>
</reference>
<dbReference type="EMBL" id="JAANDN010000088">
    <property type="protein sequence ID" value="NUY68931.1"/>
    <property type="molecule type" value="Genomic_DNA"/>
</dbReference>
<evidence type="ECO:0000313" key="15">
    <source>
        <dbReference type="Proteomes" id="UP000217245"/>
    </source>
</evidence>
<reference evidence="1 15" key="1">
    <citation type="submission" date="2017-09" db="EMBL/GenBank/DDBJ databases">
        <title>A single nucleotide polymorphism in the Staphylococcus aureus virulence regulator SaeR abolishes pathogenesis.</title>
        <authorList>
            <person name="Copin R.J."/>
            <person name="Sause W."/>
            <person name="Shopsin B."/>
            <person name="Torres V.J."/>
        </authorList>
    </citation>
    <scope>NUCLEOTIDE SEQUENCE [LARGE SCALE GENOMIC DNA]</scope>
    <source>
        <strain evidence="15">Newman</strain>
        <strain evidence="1">Newman_D2C</strain>
    </source>
</reference>
<reference evidence="10 22" key="7">
    <citation type="submission" date="2020-02" db="EMBL/GenBank/DDBJ databases">
        <title>Detection of Heterogeneous Vancomycin Intermediate Resistance in Methicillin Resistant Staphylococcus aureus Isolates from Latin-America.</title>
        <authorList>
            <person name="Castro-Cardozo B."/>
            <person name="Berrio M."/>
            <person name="Vargas M.L."/>
            <person name="Carvajal L.P."/>
            <person name="Millan L.V."/>
            <person name="Rios R."/>
            <person name="Hernandez A."/>
            <person name="Rincon S.L."/>
            <person name="Cubides P."/>
            <person name="Forero E."/>
            <person name="Dinh A."/>
            <person name="Seas C."/>
            <person name="Munita J.M."/>
            <person name="Arias C.A."/>
            <person name="Reyes J."/>
            <person name="Diaz L."/>
        </authorList>
    </citation>
    <scope>NUCLEOTIDE SEQUENCE [LARGE SCALE GENOMIC DNA]</scope>
    <source>
        <strain evidence="10 22">UG255</strain>
    </source>
</reference>
<dbReference type="EMBL" id="WFHO01000030">
    <property type="protein sequence ID" value="MUG53383.1"/>
    <property type="molecule type" value="Genomic_DNA"/>
</dbReference>
<reference evidence="9 23" key="8">
    <citation type="submission" date="2020-02" db="EMBL/GenBank/DDBJ databases">
        <title>Novel Insights Into The Classification of Staphylococcal Beta-Lactamases In Relation To The Cefazolin Inoculum Effect.</title>
        <authorList>
            <person name="Carvajal L.P."/>
            <person name="Rincon S."/>
            <person name="Echeverri A."/>
            <person name="Porras J."/>
            <person name="Rios R."/>
            <person name="Ordonez K."/>
            <person name="Seas C."/>
            <person name="Gomez-Villegas S."/>
            <person name="Diaz L."/>
            <person name="Arias C.A."/>
            <person name="Reyes J."/>
        </authorList>
    </citation>
    <scope>NUCLEOTIDE SEQUENCE [LARGE SCALE GENOMIC DNA]</scope>
    <source>
        <strain evidence="9 23">UP127</strain>
    </source>
</reference>
<dbReference type="EMBL" id="QNXF01000002">
    <property type="protein sequence ID" value="TXL46590.1"/>
    <property type="molecule type" value="Genomic_DNA"/>
</dbReference>
<dbReference type="Proteomes" id="UP000561555">
    <property type="component" value="Unassembled WGS sequence"/>
</dbReference>
<dbReference type="Proteomes" id="UP000478867">
    <property type="component" value="Unassembled WGS sequence"/>
</dbReference>
<protein>
    <recommendedName>
        <fullName evidence="29">XRE family transcriptional regulator</fullName>
    </recommendedName>
</protein>
<dbReference type="AlphaFoldDB" id="A0A2Y9TPG0"/>
<evidence type="ECO:0000313" key="14">
    <source>
        <dbReference type="EMBL" id="TXL46590.1"/>
    </source>
</evidence>
<evidence type="ECO:0000313" key="22">
    <source>
        <dbReference type="Proteomes" id="UP000473113"/>
    </source>
</evidence>
<dbReference type="RefSeq" id="WP_001802045.1">
    <property type="nucleotide sequence ID" value="NC_021670.1"/>
</dbReference>
<evidence type="ECO:0000313" key="1">
    <source>
        <dbReference type="EMBL" id="ATC71260.1"/>
    </source>
</evidence>
<dbReference type="EMBL" id="CP053070">
    <property type="protein sequence ID" value="QJR07272.1"/>
    <property type="molecule type" value="Genomic_DNA"/>
</dbReference>
<name>A0A2Y9TPG0_STAAU</name>
<dbReference type="Proteomes" id="UP000463077">
    <property type="component" value="Unassembled WGS sequence"/>
</dbReference>
<evidence type="ECO:0000313" key="19">
    <source>
        <dbReference type="Proteomes" id="UP000463077"/>
    </source>
</evidence>
<dbReference type="EMBL" id="JAAJIY010000027">
    <property type="protein sequence ID" value="NGK21640.1"/>
    <property type="molecule type" value="Genomic_DNA"/>
</dbReference>
<dbReference type="Proteomes" id="UP000502818">
    <property type="component" value="Chromosome"/>
</dbReference>
<reference evidence="16 17" key="4">
    <citation type="submission" date="2019-11" db="EMBL/GenBank/DDBJ databases">
        <title>Implementation of targeted gown and glove precautions to prevent Staphylococcus aureus acquisition in community-based nursing homes.</title>
        <authorList>
            <person name="Stine O.C."/>
        </authorList>
    </citation>
    <scope>NUCLEOTIDE SEQUENCE [LARGE SCALE GENOMIC DNA]</scope>
    <source>
        <strain evidence="7 24">S_1081.LBCF.DN</strain>
        <strain evidence="6 17">S_2023.LVRQ.AN</strain>
        <strain evidence="5 21">S_2062.LAUP.DI</strain>
        <strain evidence="4 16">S_4031.LGMP.AI</strain>
    </source>
</reference>
<evidence type="ECO:0000313" key="13">
    <source>
        <dbReference type="EMBL" id="QJR07272.1"/>
    </source>
</evidence>
<accession>A0A4U0C7L4</accession>
<evidence type="ECO:0000313" key="17">
    <source>
        <dbReference type="Proteomes" id="UP000434412"/>
    </source>
</evidence>
<proteinExistence type="predicted"/>
<reference evidence="3 19" key="3">
    <citation type="journal article" date="2019" name="Int. J. Infect. Dis.">
        <title>Characterization of a community-acquired methicillin-resistant sequence type 338 Staphylococcus aureus strain containing a staphylococcal cassette chromosome mec type VT.</title>
        <authorList>
            <person name="Chen Y."/>
            <person name="Hong J."/>
            <person name="Chen Y."/>
            <person name="Wang H."/>
            <person name="Yu Y."/>
            <person name="Qu T."/>
        </authorList>
    </citation>
    <scope>NUCLEOTIDE SEQUENCE [LARGE SCALE GENOMIC DNA]</scope>
    <source>
        <strain evidence="3 19">LJ05</strain>
    </source>
</reference>
<reference evidence="14 18" key="2">
    <citation type="submission" date="2018-06" db="EMBL/GenBank/DDBJ databases">
        <title>Whole genome sequencing to identify and define MRSA outbreaks.</title>
        <authorList>
            <person name="Sullivan M.J."/>
            <person name="Altman D.R."/>
            <person name="Chacko K."/>
            <person name="Ciferri B."/>
            <person name="Webster E."/>
            <person name="Deikus G."/>
            <person name="Lewis M."/>
            <person name="Khan Z."/>
            <person name="Beckford C."/>
            <person name="Rendo A."/>
            <person name="Samaroo F."/>
            <person name="Sebra R."/>
            <person name="Karam-Howlin R."/>
            <person name="Southwick K."/>
            <person name="Adams E."/>
            <person name="Ying L."/>
            <person name="Kornblum J."/>
            <person name="Factor S."/>
            <person name="Danesh Yazdi M."/>
            <person name="Dingle T."/>
            <person name="Hamula C."/>
            <person name="Bashir A."/>
            <person name="Schadt E."/>
            <person name="Kasarskis A."/>
            <person name="Patel G."/>
            <person name="Wallach F."/>
            <person name="Gibbs K."/>
            <person name="Van Bakel H."/>
        </authorList>
    </citation>
    <scope>NUCLEOTIDE SEQUENCE [LARGE SCALE GENOMIC DNA]</scope>
    <source>
        <strain evidence="14">Pt013</strain>
        <strain evidence="18">pt013</strain>
    </source>
</reference>
<evidence type="ECO:0000313" key="27">
    <source>
        <dbReference type="Proteomes" id="UP000561555"/>
    </source>
</evidence>
<reference evidence="13 25" key="9">
    <citation type="submission" date="2020-04" db="EMBL/GenBank/DDBJ databases">
        <authorList>
            <person name="Kim J.-M."/>
            <person name="Chung S.H."/>
            <person name="Kim I."/>
            <person name="Kim J.-S."/>
        </authorList>
    </citation>
    <scope>NUCLEOTIDE SEQUENCE [LARGE SCALE GENOMIC DNA]</scope>
    <source>
        <strain evidence="13">HL20709</strain>
    </source>
</reference>
<dbReference type="EMBL" id="CP023391">
    <property type="protein sequence ID" value="ATC71260.1"/>
    <property type="molecule type" value="Genomic_DNA"/>
</dbReference>
<evidence type="ECO:0000313" key="16">
    <source>
        <dbReference type="Proteomes" id="UP000433366"/>
    </source>
</evidence>